<dbReference type="Proteomes" id="UP000185151">
    <property type="component" value="Unassembled WGS sequence"/>
</dbReference>
<gene>
    <name evidence="2" type="ORF">SAMN05444165_2981</name>
    <name evidence="3" type="ORF">SAMN05444168_5676</name>
</gene>
<dbReference type="RefSeq" id="WP_074267618.1">
    <property type="nucleotide sequence ID" value="NZ_FSRM01000002.1"/>
</dbReference>
<keyword evidence="5" id="KW-1185">Reference proteome</keyword>
<feature type="domain" description="Multi-ubiquitin" evidence="1">
    <location>
        <begin position="34"/>
        <end position="96"/>
    </location>
</feature>
<evidence type="ECO:0000313" key="5">
    <source>
        <dbReference type="Proteomes" id="UP000185151"/>
    </source>
</evidence>
<accession>A0A1N6JBR5</accession>
<proteinExistence type="predicted"/>
<sequence length="245" mass="27559">MNITIEDLQDALAAGRTIRDHGPYHVRIGMQGFDFKKVVLAEPVVTGNAILEAAEAFPVEQHLLFRITRSGVTEEIRPDSALDLRLDAVDRFVVFRSDRTFRFLLDERAFDWGASQISGATLKHLAGVDMSDHDAWQLGTDGTEALIEDDCFADLAAPGVERFITRHTGLTIVVNGKRKEVFRRRLSYWEVVRLAFPDAVKSENIIYTINYARGPHANPEGSMVDGQHVKIKENMVFYVTPTDRS</sequence>
<dbReference type="Proteomes" id="UP000184693">
    <property type="component" value="Unassembled WGS sequence"/>
</dbReference>
<dbReference type="AlphaFoldDB" id="A0A1N6JBR5"/>
<evidence type="ECO:0000313" key="2">
    <source>
        <dbReference type="EMBL" id="SIO41579.1"/>
    </source>
</evidence>
<dbReference type="OrthoDB" id="256126at2"/>
<dbReference type="InterPro" id="IPR027802">
    <property type="entry name" value="Multi-ubiquitin_dom"/>
</dbReference>
<dbReference type="Pfam" id="PF14452">
    <property type="entry name" value="Multi_ubiq"/>
    <property type="match status" value="3"/>
</dbReference>
<feature type="domain" description="Multi-ubiquitin" evidence="1">
    <location>
        <begin position="171"/>
        <end position="243"/>
    </location>
</feature>
<feature type="domain" description="Multi-ubiquitin" evidence="1">
    <location>
        <begin position="101"/>
        <end position="167"/>
    </location>
</feature>
<organism evidence="2 5">
    <name type="scientific">Paraburkholderia phenazinium</name>
    <dbReference type="NCBI Taxonomy" id="60549"/>
    <lineage>
        <taxon>Bacteria</taxon>
        <taxon>Pseudomonadati</taxon>
        <taxon>Pseudomonadota</taxon>
        <taxon>Betaproteobacteria</taxon>
        <taxon>Burkholderiales</taxon>
        <taxon>Burkholderiaceae</taxon>
        <taxon>Paraburkholderia</taxon>
    </lineage>
</organism>
<dbReference type="EMBL" id="FSRM01000002">
    <property type="protein sequence ID" value="SIO50148.1"/>
    <property type="molecule type" value="Genomic_DNA"/>
</dbReference>
<dbReference type="EMBL" id="FSRU01000001">
    <property type="protein sequence ID" value="SIO41579.1"/>
    <property type="molecule type" value="Genomic_DNA"/>
</dbReference>
<evidence type="ECO:0000313" key="4">
    <source>
        <dbReference type="Proteomes" id="UP000184693"/>
    </source>
</evidence>
<evidence type="ECO:0000259" key="1">
    <source>
        <dbReference type="Pfam" id="PF14452"/>
    </source>
</evidence>
<reference evidence="4 5" key="1">
    <citation type="submission" date="2016-11" db="EMBL/GenBank/DDBJ databases">
        <authorList>
            <person name="Jaros S."/>
            <person name="Januszkiewicz K."/>
            <person name="Wedrychowicz H."/>
        </authorList>
    </citation>
    <scope>NUCLEOTIDE SEQUENCE [LARGE SCALE GENOMIC DNA]</scope>
    <source>
        <strain evidence="3 4">GAS86</strain>
        <strain evidence="2 5">GAS95</strain>
    </source>
</reference>
<protein>
    <submittedName>
        <fullName evidence="2">Multiubiquitin</fullName>
    </submittedName>
</protein>
<evidence type="ECO:0000313" key="3">
    <source>
        <dbReference type="EMBL" id="SIO50148.1"/>
    </source>
</evidence>
<name>A0A1N6JBR5_9BURK</name>